<dbReference type="PANTHER" id="PTHR35369">
    <property type="entry name" value="BLR3025 PROTEIN-RELATED"/>
    <property type="match status" value="1"/>
</dbReference>
<dbReference type="eggNOG" id="COG0389">
    <property type="taxonomic scope" value="Bacteria"/>
</dbReference>
<keyword evidence="4" id="KW-1185">Reference proteome</keyword>
<dbReference type="HOGENOM" id="CLU_1136959_0_0_5"/>
<dbReference type="OrthoDB" id="9788640at2"/>
<evidence type="ECO:0000313" key="3">
    <source>
        <dbReference type="EMBL" id="CDK97843.1"/>
    </source>
</evidence>
<dbReference type="PANTHER" id="PTHR35369:SF2">
    <property type="entry name" value="BLR3025 PROTEIN"/>
    <property type="match status" value="1"/>
</dbReference>
<dbReference type="KEGG" id="mgry:MSR1_06830"/>
<keyword evidence="1" id="KW-0227">DNA damage</keyword>
<protein>
    <recommendedName>
        <fullName evidence="2">UmuC domain-containing protein</fullName>
    </recommendedName>
</protein>
<dbReference type="InterPro" id="IPR043502">
    <property type="entry name" value="DNA/RNA_pol_sf"/>
</dbReference>
<dbReference type="STRING" id="1430440.MGMSRv2__0628"/>
<dbReference type="SUPFAM" id="SSF56672">
    <property type="entry name" value="DNA/RNA polymerases"/>
    <property type="match status" value="1"/>
</dbReference>
<dbReference type="InterPro" id="IPR050356">
    <property type="entry name" value="SulA_CellDiv_inhibitor"/>
</dbReference>
<dbReference type="InterPro" id="IPR001126">
    <property type="entry name" value="UmuC"/>
</dbReference>
<reference evidence="3 4" key="1">
    <citation type="journal article" date="2014" name="Genome Announc.">
        <title>Complete genome sequence of Magnetospirillum gryphiswaldense MSR-1.</title>
        <authorList>
            <person name="Wang X."/>
            <person name="Wang Q."/>
            <person name="Zhang W."/>
            <person name="Wang Y."/>
            <person name="Li L."/>
            <person name="Wen T."/>
            <person name="Zhang T."/>
            <person name="Zhang Y."/>
            <person name="Xu J."/>
            <person name="Hu J."/>
            <person name="Li S."/>
            <person name="Liu L."/>
            <person name="Liu J."/>
            <person name="Jiang W."/>
            <person name="Tian J."/>
            <person name="Li Y."/>
            <person name="Schuler D."/>
            <person name="Wang L."/>
            <person name="Li J."/>
        </authorList>
    </citation>
    <scope>NUCLEOTIDE SEQUENCE [LARGE SCALE GENOMIC DNA]</scope>
    <source>
        <strain evidence="4">DSM 6361 / JCM 21280 / NBRC 15271 / MSR-1</strain>
    </source>
</reference>
<dbReference type="AlphaFoldDB" id="V6F037"/>
<dbReference type="GO" id="GO:0006281">
    <property type="term" value="P:DNA repair"/>
    <property type="evidence" value="ECO:0007669"/>
    <property type="project" value="InterPro"/>
</dbReference>
<dbReference type="Proteomes" id="UP000018922">
    <property type="component" value="Chromosome I"/>
</dbReference>
<dbReference type="RefSeq" id="WP_024078881.1">
    <property type="nucleotide sequence ID" value="NZ_CP027526.1"/>
</dbReference>
<dbReference type="Pfam" id="PF00817">
    <property type="entry name" value="IMS"/>
    <property type="match status" value="1"/>
</dbReference>
<organism evidence="3 4">
    <name type="scientific">Magnetospirillum gryphiswaldense (strain DSM 6361 / JCM 21280 / NBRC 15271 / MSR-1)</name>
    <dbReference type="NCBI Taxonomy" id="431944"/>
    <lineage>
        <taxon>Bacteria</taxon>
        <taxon>Pseudomonadati</taxon>
        <taxon>Pseudomonadota</taxon>
        <taxon>Alphaproteobacteria</taxon>
        <taxon>Rhodospirillales</taxon>
        <taxon>Rhodospirillaceae</taxon>
        <taxon>Magnetospirillum</taxon>
    </lineage>
</organism>
<evidence type="ECO:0000256" key="1">
    <source>
        <dbReference type="ARBA" id="ARBA00022763"/>
    </source>
</evidence>
<accession>V6F037</accession>
<evidence type="ECO:0000259" key="2">
    <source>
        <dbReference type="Pfam" id="PF00817"/>
    </source>
</evidence>
<proteinExistence type="predicted"/>
<gene>
    <name evidence="3" type="ordered locus">MGMSRv2__0628</name>
</gene>
<feature type="domain" description="UmuC" evidence="2">
    <location>
        <begin position="20"/>
        <end position="152"/>
    </location>
</feature>
<name>V6F037_MAGGM</name>
<dbReference type="EMBL" id="HG794546">
    <property type="protein sequence ID" value="CDK97843.1"/>
    <property type="molecule type" value="Genomic_DNA"/>
</dbReference>
<evidence type="ECO:0000313" key="4">
    <source>
        <dbReference type="Proteomes" id="UP000018922"/>
    </source>
</evidence>
<dbReference type="KEGG" id="mgy:MGMSRv2__0628"/>
<sequence length="244" mass="26570">MDRRVVCIWLPRLPTDRLCRANPGWREAPLTVAGTDFSRRVTAINRTAHVAGLRIGLRLADALAQEPTLRVVPPDDAADQALLRVLAERYGMVSPWTAPDIPDGIWIDAGGCAHLFSGEAAMLALLRDKLAAQGFAVRVALATTPGAAWAWARFGNADTPILGDPGQLTPLPLAALRLPPDTVAELSALGLRRVGDLLDLPRAQVSLRFGRQVLWRLDQVLGNEPEPIARTEDVTRCLHRLLDQ</sequence>
<dbReference type="CDD" id="cd03468">
    <property type="entry name" value="PolY_like"/>
    <property type="match status" value="1"/>
</dbReference>